<protein>
    <recommendedName>
        <fullName evidence="5">Gdp-fucose transporter protein</fullName>
    </recommendedName>
</protein>
<sequence length="549" mass="60537">MFSPRNTEAPNPFRPAVQYLLSAAKKAHGQGTTSDGHRKSSSSGSIDADERPRSRMSSYQPKSSSELRSTSIPLISISRSPSPYQRRQSDSNPTSETDDDDWGEGATSRQLLPADGYKLTGWKALIYGGGLGQWLFTTSLGWAFYIGVLVIWLGGCQIGLIVMNRIILWSGYLQENYTSHTKLMVLIAGVYKFPYPLTTTLFEMLNTHFWIILSAYITRWVSPWLVSAGVSSMIAPSKPLQSQSSQGFRGLQKNGDGLLASIGRWTSSFSGGISGGGLFEFEWAVAKQVLPLAIIFVIKVALSNLSFAYAQLQIYTLARIGIVPFSLIFTSVLNGTSHSVTTLSSSLTATLTLLVALCRANVRVTWESIVAGVFSSMFVALYPVQILRTYKSLVASLVPQGELIGTFPSSNAPADYSGSREEARAYWRLLHYTSGLSIVIFVPIVFLSGEVTNISRNCYFLDVFFHWLMVLCGGLGSWAVFFSTIALTRATSPLTTTFLFIPRAAFLLPIMAGFKMPNFAWIGIGMCWASCAWFLRGRRREGRPMERLR</sequence>
<keyword evidence="2" id="KW-0812">Transmembrane</keyword>
<feature type="transmembrane region" description="Helical" evidence="2">
    <location>
        <begin position="314"/>
        <end position="333"/>
    </location>
</feature>
<feature type="transmembrane region" description="Helical" evidence="2">
    <location>
        <begin position="518"/>
        <end position="535"/>
    </location>
</feature>
<feature type="transmembrane region" description="Helical" evidence="2">
    <location>
        <begin position="494"/>
        <end position="512"/>
    </location>
</feature>
<evidence type="ECO:0000313" key="3">
    <source>
        <dbReference type="EMBL" id="CAG8953583.1"/>
    </source>
</evidence>
<reference evidence="3" key="1">
    <citation type="submission" date="2021-07" db="EMBL/GenBank/DDBJ databases">
        <authorList>
            <person name="Durling M."/>
        </authorList>
    </citation>
    <scope>NUCLEOTIDE SEQUENCE</scope>
</reference>
<evidence type="ECO:0000313" key="4">
    <source>
        <dbReference type="Proteomes" id="UP000696280"/>
    </source>
</evidence>
<accession>A0A9N9KVD9</accession>
<keyword evidence="4" id="KW-1185">Reference proteome</keyword>
<organism evidence="3 4">
    <name type="scientific">Hymenoscyphus fraxineus</name>
    <dbReference type="NCBI Taxonomy" id="746836"/>
    <lineage>
        <taxon>Eukaryota</taxon>
        <taxon>Fungi</taxon>
        <taxon>Dikarya</taxon>
        <taxon>Ascomycota</taxon>
        <taxon>Pezizomycotina</taxon>
        <taxon>Leotiomycetes</taxon>
        <taxon>Helotiales</taxon>
        <taxon>Helotiaceae</taxon>
        <taxon>Hymenoscyphus</taxon>
    </lineage>
</organism>
<keyword evidence="2" id="KW-0472">Membrane</keyword>
<dbReference type="AlphaFoldDB" id="A0A9N9KVD9"/>
<proteinExistence type="predicted"/>
<comment type="caution">
    <text evidence="3">The sequence shown here is derived from an EMBL/GenBank/DDBJ whole genome shotgun (WGS) entry which is preliminary data.</text>
</comment>
<evidence type="ECO:0000256" key="1">
    <source>
        <dbReference type="SAM" id="MobiDB-lite"/>
    </source>
</evidence>
<feature type="transmembrane region" description="Helical" evidence="2">
    <location>
        <begin position="368"/>
        <end position="387"/>
    </location>
</feature>
<evidence type="ECO:0000256" key="2">
    <source>
        <dbReference type="SAM" id="Phobius"/>
    </source>
</evidence>
<feature type="compositionally biased region" description="Low complexity" evidence="1">
    <location>
        <begin position="67"/>
        <end position="86"/>
    </location>
</feature>
<name>A0A9N9KVD9_9HELO</name>
<feature type="transmembrane region" description="Helical" evidence="2">
    <location>
        <begin position="142"/>
        <end position="162"/>
    </location>
</feature>
<dbReference type="EMBL" id="CAJVRL010000051">
    <property type="protein sequence ID" value="CAG8953583.1"/>
    <property type="molecule type" value="Genomic_DNA"/>
</dbReference>
<feature type="region of interest" description="Disordered" evidence="1">
    <location>
        <begin position="1"/>
        <end position="107"/>
    </location>
</feature>
<feature type="transmembrane region" description="Helical" evidence="2">
    <location>
        <begin position="467"/>
        <end position="487"/>
    </location>
</feature>
<feature type="compositionally biased region" description="Polar residues" evidence="1">
    <location>
        <begin position="55"/>
        <end position="66"/>
    </location>
</feature>
<keyword evidence="2" id="KW-1133">Transmembrane helix</keyword>
<feature type="transmembrane region" description="Helical" evidence="2">
    <location>
        <begin position="183"/>
        <end position="202"/>
    </location>
</feature>
<gene>
    <name evidence="3" type="ORF">HYFRA_00010043</name>
</gene>
<dbReference type="OrthoDB" id="5547497at2759"/>
<evidence type="ECO:0008006" key="5">
    <source>
        <dbReference type="Google" id="ProtNLM"/>
    </source>
</evidence>
<feature type="transmembrane region" description="Helical" evidence="2">
    <location>
        <begin position="429"/>
        <end position="447"/>
    </location>
</feature>
<dbReference type="Proteomes" id="UP000696280">
    <property type="component" value="Unassembled WGS sequence"/>
</dbReference>
<feature type="transmembrane region" description="Helical" evidence="2">
    <location>
        <begin position="289"/>
        <end position="308"/>
    </location>
</feature>